<evidence type="ECO:0000313" key="5">
    <source>
        <dbReference type="EMBL" id="CAF3902244.1"/>
    </source>
</evidence>
<keyword evidence="1" id="KW-0732">Signal</keyword>
<accession>A0A815I135</accession>
<dbReference type="EMBL" id="CAJOBH010002354">
    <property type="protein sequence ID" value="CAF3902244.1"/>
    <property type="molecule type" value="Genomic_DNA"/>
</dbReference>
<dbReference type="InterPro" id="IPR001279">
    <property type="entry name" value="Metallo-B-lactamas"/>
</dbReference>
<dbReference type="EMBL" id="CAJNOV010014265">
    <property type="protein sequence ID" value="CAF1545537.1"/>
    <property type="molecule type" value="Genomic_DNA"/>
</dbReference>
<sequence length="391" mass="42915">MLIICIAFLLLTISIDSISTIKIDSIRITQVQDELVPHENSNAYVVISENSLEGFFVDTGTTISTASRMISAYQQQIQSTSKPPQFVFLTHGHPDHMGGIVRIQEVYPSTPIYVISQQVIREAVKWVNFSCSRSSYSAAQCAVNYASVLRALSSPRLQLTFNHPSVKLNALSVVIKGETSYAGLLGLTTSSGVHFLFTGDAMTIRSHLYVSNFFDTEVLPASDDALCAWAGIMQASVCELQLGNRRSTILPGHGPTSDVSSYANDVAQNVEWLRVLRNLTFNSCNSTYIWNEMIRRYPDFGEVLLQVKGGLNTHVPADANSVNCNCMNGSPTICSVYNAPPTCIHLDFNDSDTTLACSMLSSAYSFVSQSLLIQPVTLLIAIISILHIWHD</sequence>
<dbReference type="Proteomes" id="UP000663855">
    <property type="component" value="Unassembled WGS sequence"/>
</dbReference>
<dbReference type="AlphaFoldDB" id="A0A815I135"/>
<dbReference type="InterPro" id="IPR036866">
    <property type="entry name" value="RibonucZ/Hydroxyglut_hydro"/>
</dbReference>
<dbReference type="EMBL" id="CAJNOW010002715">
    <property type="protein sequence ID" value="CAF1361702.1"/>
    <property type="molecule type" value="Genomic_DNA"/>
</dbReference>
<evidence type="ECO:0000313" key="3">
    <source>
        <dbReference type="EMBL" id="CAF1361702.1"/>
    </source>
</evidence>
<dbReference type="Proteomes" id="UP000681967">
    <property type="component" value="Unassembled WGS sequence"/>
</dbReference>
<feature type="chain" id="PRO_5035605853" description="Metallo-beta-lactamase domain-containing protein" evidence="1">
    <location>
        <begin position="18"/>
        <end position="391"/>
    </location>
</feature>
<name>A0A815I135_9BILA</name>
<evidence type="ECO:0000313" key="6">
    <source>
        <dbReference type="Proteomes" id="UP000663834"/>
    </source>
</evidence>
<protein>
    <recommendedName>
        <fullName evidence="2">Metallo-beta-lactamase domain-containing protein</fullName>
    </recommendedName>
</protein>
<evidence type="ECO:0000259" key="2">
    <source>
        <dbReference type="SMART" id="SM00849"/>
    </source>
</evidence>
<evidence type="ECO:0000313" key="4">
    <source>
        <dbReference type="EMBL" id="CAF1545537.1"/>
    </source>
</evidence>
<dbReference type="Pfam" id="PF00753">
    <property type="entry name" value="Lactamase_B"/>
    <property type="match status" value="1"/>
</dbReference>
<gene>
    <name evidence="5" type="ORF">BYL167_LOCUS8528</name>
    <name evidence="4" type="ORF">CJN711_LOCUS30016</name>
    <name evidence="3" type="ORF">KQP761_LOCUS7763</name>
</gene>
<feature type="signal peptide" evidence="1">
    <location>
        <begin position="1"/>
        <end position="17"/>
    </location>
</feature>
<evidence type="ECO:0000256" key="1">
    <source>
        <dbReference type="SAM" id="SignalP"/>
    </source>
</evidence>
<dbReference type="Proteomes" id="UP000663834">
    <property type="component" value="Unassembled WGS sequence"/>
</dbReference>
<comment type="caution">
    <text evidence="3">The sequence shown here is derived from an EMBL/GenBank/DDBJ whole genome shotgun (WGS) entry which is preliminary data.</text>
</comment>
<feature type="domain" description="Metallo-beta-lactamase" evidence="2">
    <location>
        <begin position="40"/>
        <end position="253"/>
    </location>
</feature>
<proteinExistence type="predicted"/>
<dbReference type="SUPFAM" id="SSF56281">
    <property type="entry name" value="Metallo-hydrolase/oxidoreductase"/>
    <property type="match status" value="1"/>
</dbReference>
<reference evidence="3" key="1">
    <citation type="submission" date="2021-02" db="EMBL/GenBank/DDBJ databases">
        <authorList>
            <person name="Nowell W R."/>
        </authorList>
    </citation>
    <scope>NUCLEOTIDE SEQUENCE</scope>
</reference>
<dbReference type="CDD" id="cd06262">
    <property type="entry name" value="metallo-hydrolase-like_MBL-fold"/>
    <property type="match status" value="1"/>
</dbReference>
<organism evidence="3 6">
    <name type="scientific">Rotaria magnacalcarata</name>
    <dbReference type="NCBI Taxonomy" id="392030"/>
    <lineage>
        <taxon>Eukaryota</taxon>
        <taxon>Metazoa</taxon>
        <taxon>Spiralia</taxon>
        <taxon>Gnathifera</taxon>
        <taxon>Rotifera</taxon>
        <taxon>Eurotatoria</taxon>
        <taxon>Bdelloidea</taxon>
        <taxon>Philodinida</taxon>
        <taxon>Philodinidae</taxon>
        <taxon>Rotaria</taxon>
    </lineage>
</organism>
<dbReference type="OrthoDB" id="10296136at2759"/>
<dbReference type="Gene3D" id="3.60.15.10">
    <property type="entry name" value="Ribonuclease Z/Hydroxyacylglutathione hydrolase-like"/>
    <property type="match status" value="1"/>
</dbReference>
<dbReference type="SMART" id="SM00849">
    <property type="entry name" value="Lactamase_B"/>
    <property type="match status" value="1"/>
</dbReference>